<evidence type="ECO:0000313" key="3">
    <source>
        <dbReference type="Proteomes" id="UP000001591"/>
    </source>
</evidence>
<keyword evidence="3" id="KW-1185">Reference proteome</keyword>
<dbReference type="AlphaFoldDB" id="B6IMY5"/>
<feature type="region of interest" description="Disordered" evidence="1">
    <location>
        <begin position="1"/>
        <end position="26"/>
    </location>
</feature>
<accession>B6IMY5</accession>
<dbReference type="STRING" id="414684.RC1_1478"/>
<dbReference type="EMBL" id="CP000613">
    <property type="protein sequence ID" value="ACI98882.1"/>
    <property type="molecule type" value="Genomic_DNA"/>
</dbReference>
<proteinExistence type="predicted"/>
<evidence type="ECO:0000256" key="1">
    <source>
        <dbReference type="SAM" id="MobiDB-lite"/>
    </source>
</evidence>
<dbReference type="Proteomes" id="UP000001591">
    <property type="component" value="Chromosome"/>
</dbReference>
<reference evidence="2 3" key="1">
    <citation type="journal article" date="2010" name="BMC Genomics">
        <title>Metabolic flexibility revealed in the genome of the cyst-forming alpha-1 proteobacterium Rhodospirillum centenum.</title>
        <authorList>
            <person name="Lu Y.K."/>
            <person name="Marden J."/>
            <person name="Han M."/>
            <person name="Swingley W.D."/>
            <person name="Mastrian S.D."/>
            <person name="Chowdhury S.R."/>
            <person name="Hao J."/>
            <person name="Helmy T."/>
            <person name="Kim S."/>
            <person name="Kurdoglu A.A."/>
            <person name="Matthies H.J."/>
            <person name="Rollo D."/>
            <person name="Stothard P."/>
            <person name="Blankenship R.E."/>
            <person name="Bauer C.E."/>
            <person name="Touchman J.W."/>
        </authorList>
    </citation>
    <scope>NUCLEOTIDE SEQUENCE [LARGE SCALE GENOMIC DNA]</scope>
    <source>
        <strain evidence="3">ATCC 51521 / SW</strain>
    </source>
</reference>
<dbReference type="HOGENOM" id="CLU_3084151_0_0_5"/>
<evidence type="ECO:0000313" key="2">
    <source>
        <dbReference type="EMBL" id="ACI98882.1"/>
    </source>
</evidence>
<organism evidence="2 3">
    <name type="scientific">Rhodospirillum centenum (strain ATCC 51521 / SW)</name>
    <dbReference type="NCBI Taxonomy" id="414684"/>
    <lineage>
        <taxon>Bacteria</taxon>
        <taxon>Pseudomonadati</taxon>
        <taxon>Pseudomonadota</taxon>
        <taxon>Alphaproteobacteria</taxon>
        <taxon>Rhodospirillales</taxon>
        <taxon>Rhodospirillaceae</taxon>
        <taxon>Rhodospirillum</taxon>
    </lineage>
</organism>
<gene>
    <name evidence="2" type="ordered locus">RC1_1478</name>
</gene>
<dbReference type="KEGG" id="rce:RC1_1478"/>
<name>B6IMY5_RHOCS</name>
<protein>
    <submittedName>
        <fullName evidence="2">Uncharacterized protein</fullName>
    </submittedName>
</protein>
<sequence length="52" mass="5386">MVGPAGSRRGGPRACQRGATAPDVRSQGPPWRVLWLLQTGEGGVICQALSLA</sequence>